<accession>A0ABY5ZN33</accession>
<evidence type="ECO:0000259" key="3">
    <source>
        <dbReference type="PROSITE" id="PS50983"/>
    </source>
</evidence>
<keyword evidence="5" id="KW-1185">Reference proteome</keyword>
<dbReference type="RefSeq" id="WP_260747455.1">
    <property type="nucleotide sequence ID" value="NZ_CP092109.1"/>
</dbReference>
<reference evidence="4" key="1">
    <citation type="journal article" date="2022" name="Environ. Microbiol.">
        <title>Geoalkalibacter halelectricus SAP #1 sp. nov. possessing extracellular electron transfer and mineral#reducing capabilities from a haloalkaline environment.</title>
        <authorList>
            <person name="Yadav S."/>
            <person name="Singh R."/>
            <person name="Sundharam S.S."/>
            <person name="Chaudhary S."/>
            <person name="Krishnamurthi S."/>
            <person name="Patil S.A."/>
        </authorList>
    </citation>
    <scope>NUCLEOTIDE SEQUENCE</scope>
    <source>
        <strain evidence="4">SAP-1</strain>
    </source>
</reference>
<organism evidence="4 5">
    <name type="scientific">Geoalkalibacter halelectricus</name>
    <dbReference type="NCBI Taxonomy" id="2847045"/>
    <lineage>
        <taxon>Bacteria</taxon>
        <taxon>Pseudomonadati</taxon>
        <taxon>Thermodesulfobacteriota</taxon>
        <taxon>Desulfuromonadia</taxon>
        <taxon>Desulfuromonadales</taxon>
        <taxon>Geoalkalibacteraceae</taxon>
        <taxon>Geoalkalibacter</taxon>
    </lineage>
</organism>
<dbReference type="InterPro" id="IPR050902">
    <property type="entry name" value="ABC_Transporter_SBP"/>
</dbReference>
<dbReference type="Pfam" id="PF01497">
    <property type="entry name" value="Peripla_BP_2"/>
    <property type="match status" value="1"/>
</dbReference>
<dbReference type="PANTHER" id="PTHR30535">
    <property type="entry name" value="VITAMIN B12-BINDING PROTEIN"/>
    <property type="match status" value="1"/>
</dbReference>
<feature type="chain" id="PRO_5046879967" evidence="2">
    <location>
        <begin position="36"/>
        <end position="297"/>
    </location>
</feature>
<gene>
    <name evidence="4" type="ORF">L9S41_15650</name>
</gene>
<dbReference type="InterPro" id="IPR002491">
    <property type="entry name" value="ABC_transptr_periplasmic_BD"/>
</dbReference>
<evidence type="ECO:0000313" key="4">
    <source>
        <dbReference type="EMBL" id="UWZ79099.1"/>
    </source>
</evidence>
<dbReference type="Proteomes" id="UP001060414">
    <property type="component" value="Chromosome"/>
</dbReference>
<evidence type="ECO:0000256" key="1">
    <source>
        <dbReference type="ARBA" id="ARBA00022729"/>
    </source>
</evidence>
<dbReference type="SUPFAM" id="SSF53807">
    <property type="entry name" value="Helical backbone' metal receptor"/>
    <property type="match status" value="1"/>
</dbReference>
<evidence type="ECO:0000256" key="2">
    <source>
        <dbReference type="SAM" id="SignalP"/>
    </source>
</evidence>
<keyword evidence="1 2" id="KW-0732">Signal</keyword>
<name>A0ABY5ZN33_9BACT</name>
<dbReference type="Gene3D" id="3.40.50.1980">
    <property type="entry name" value="Nitrogenase molybdenum iron protein domain"/>
    <property type="match status" value="2"/>
</dbReference>
<dbReference type="PANTHER" id="PTHR30535:SF34">
    <property type="entry name" value="MOLYBDATE-BINDING PROTEIN MOLA"/>
    <property type="match status" value="1"/>
</dbReference>
<proteinExistence type="predicted"/>
<feature type="signal peptide" evidence="2">
    <location>
        <begin position="1"/>
        <end position="35"/>
    </location>
</feature>
<dbReference type="EMBL" id="CP092109">
    <property type="protein sequence ID" value="UWZ79099.1"/>
    <property type="molecule type" value="Genomic_DNA"/>
</dbReference>
<feature type="domain" description="Fe/B12 periplasmic-binding" evidence="3">
    <location>
        <begin position="40"/>
        <end position="292"/>
    </location>
</feature>
<sequence>MTDKTGRKHRRYDPGVLRTACLCAAFVLFGAQLQAATPQRIVSLAPAMTEILFALDLGEQVVGVTSFCDRPQKALSRTRVGGMSNPSLEAILALKPDLVVLSMDGNPREVAQRLERLGVKIHVFTARRMEDIPQGIRDLGKDLQAPTAAERLAQNLEKTILRHAQVAETVPAADRKRALFVIWPEPLIVAGTDTLVDDALTLLGFDNIAAGTGVSYPRFSVEEVLRRKPEVIIFGQGQGAMATLAEGLMQRLGSLGAIQEDRLIFVDDALYRAGPRIAEGIADLSHALNERREHAPP</sequence>
<dbReference type="InterPro" id="IPR054828">
    <property type="entry name" value="Vit_B12_bind_prot"/>
</dbReference>
<dbReference type="NCBIfam" id="NF038402">
    <property type="entry name" value="TroA_like"/>
    <property type="match status" value="1"/>
</dbReference>
<dbReference type="PROSITE" id="PS50983">
    <property type="entry name" value="FE_B12_PBP"/>
    <property type="match status" value="1"/>
</dbReference>
<evidence type="ECO:0000313" key="5">
    <source>
        <dbReference type="Proteomes" id="UP001060414"/>
    </source>
</evidence>
<protein>
    <submittedName>
        <fullName evidence="4">Helical backbone metal receptor</fullName>
    </submittedName>
</protein>
<keyword evidence="4" id="KW-0675">Receptor</keyword>